<keyword evidence="4" id="KW-0067">ATP-binding</keyword>
<evidence type="ECO:0000256" key="4">
    <source>
        <dbReference type="ARBA" id="ARBA00022840"/>
    </source>
</evidence>
<evidence type="ECO:0000256" key="5">
    <source>
        <dbReference type="NCBIfam" id="TIGR01378"/>
    </source>
</evidence>
<dbReference type="InterPro" id="IPR036759">
    <property type="entry name" value="TPK_catalytic_sf"/>
</dbReference>
<dbReference type="InterPro" id="IPR053149">
    <property type="entry name" value="TPK"/>
</dbReference>
<dbReference type="PANTHER" id="PTHR41299:SF1">
    <property type="entry name" value="THIAMINE PYROPHOSPHOKINASE"/>
    <property type="match status" value="1"/>
</dbReference>
<dbReference type="SUPFAM" id="SSF63999">
    <property type="entry name" value="Thiamin pyrophosphokinase, catalytic domain"/>
    <property type="match status" value="1"/>
</dbReference>
<dbReference type="NCBIfam" id="TIGR01378">
    <property type="entry name" value="thi_PPkinase"/>
    <property type="match status" value="1"/>
</dbReference>
<keyword evidence="3" id="KW-0418">Kinase</keyword>
<organism evidence="7 8">
    <name type="scientific">Ectobacillus antri</name>
    <dbReference type="NCBI Taxonomy" id="2486280"/>
    <lineage>
        <taxon>Bacteria</taxon>
        <taxon>Bacillati</taxon>
        <taxon>Bacillota</taxon>
        <taxon>Bacilli</taxon>
        <taxon>Bacillales</taxon>
        <taxon>Bacillaceae</taxon>
        <taxon>Ectobacillus</taxon>
    </lineage>
</organism>
<keyword evidence="8" id="KW-1185">Reference proteome</keyword>
<proteinExistence type="predicted"/>
<keyword evidence="2" id="KW-0547">Nucleotide-binding</keyword>
<evidence type="ECO:0000256" key="1">
    <source>
        <dbReference type="ARBA" id="ARBA00022679"/>
    </source>
</evidence>
<evidence type="ECO:0000313" key="7">
    <source>
        <dbReference type="EMBL" id="MDG5752566.1"/>
    </source>
</evidence>
<gene>
    <name evidence="7" type="ORF">P6P90_00945</name>
</gene>
<dbReference type="EMBL" id="JARULN010000001">
    <property type="protein sequence ID" value="MDG5752566.1"/>
    <property type="molecule type" value="Genomic_DNA"/>
</dbReference>
<dbReference type="Pfam" id="PF04263">
    <property type="entry name" value="TPK_catalytic"/>
    <property type="match status" value="1"/>
</dbReference>
<sequence length="213" mass="24171">MKIFHILAGGPVDHYADFLYYESDDVQWVAADRGVFHLLQRNIMPVAAFGDYDSVSEEELRWMREQTTLHIMPKEKDETDLELAITWALKQKPDIIRIFGATGGRLDHGLANIQMLVKSLDTAIEMILVDHKNEISIKRAGTYVVEQNQRFPYISFLPLTETVTGITLQGFKYPLHNQTIQWGSTLCVSNELNSKKGTFSFTSGILMVISSTD</sequence>
<evidence type="ECO:0000256" key="3">
    <source>
        <dbReference type="ARBA" id="ARBA00022777"/>
    </source>
</evidence>
<keyword evidence="1 7" id="KW-0808">Transferase</keyword>
<dbReference type="PANTHER" id="PTHR41299">
    <property type="entry name" value="THIAMINE PYROPHOSPHOKINASE"/>
    <property type="match status" value="1"/>
</dbReference>
<dbReference type="CDD" id="cd07995">
    <property type="entry name" value="TPK"/>
    <property type="match status" value="1"/>
</dbReference>
<dbReference type="Gene3D" id="3.40.50.10240">
    <property type="entry name" value="Thiamin pyrophosphokinase, catalytic domain"/>
    <property type="match status" value="1"/>
</dbReference>
<dbReference type="InterPro" id="IPR006282">
    <property type="entry name" value="Thi_PPkinase"/>
</dbReference>
<comment type="caution">
    <text evidence="7">The sequence shown here is derived from an EMBL/GenBank/DDBJ whole genome shotgun (WGS) entry which is preliminary data.</text>
</comment>
<dbReference type="SMART" id="SM00983">
    <property type="entry name" value="TPK_B1_binding"/>
    <property type="match status" value="1"/>
</dbReference>
<dbReference type="SUPFAM" id="SSF63862">
    <property type="entry name" value="Thiamin pyrophosphokinase, substrate-binding domain"/>
    <property type="match status" value="1"/>
</dbReference>
<dbReference type="InterPro" id="IPR036371">
    <property type="entry name" value="TPK_B1-bd_sf"/>
</dbReference>
<reference evidence="7 8" key="1">
    <citation type="submission" date="2023-04" db="EMBL/GenBank/DDBJ databases">
        <title>Ectobacillus antri isolated from activated sludge.</title>
        <authorList>
            <person name="Yan P."/>
            <person name="Liu X."/>
        </authorList>
    </citation>
    <scope>NUCLEOTIDE SEQUENCE [LARGE SCALE GENOMIC DNA]</scope>
    <source>
        <strain evidence="7 8">C18H</strain>
    </source>
</reference>
<protein>
    <recommendedName>
        <fullName evidence="5">Thiamine diphosphokinase</fullName>
        <ecNumber evidence="5">2.7.6.2</ecNumber>
    </recommendedName>
</protein>
<dbReference type="RefSeq" id="WP_278017894.1">
    <property type="nucleotide sequence ID" value="NZ_JARRRY010000001.1"/>
</dbReference>
<dbReference type="Pfam" id="PF04265">
    <property type="entry name" value="TPK_B1_binding"/>
    <property type="match status" value="1"/>
</dbReference>
<evidence type="ECO:0000256" key="2">
    <source>
        <dbReference type="ARBA" id="ARBA00022741"/>
    </source>
</evidence>
<evidence type="ECO:0000259" key="6">
    <source>
        <dbReference type="SMART" id="SM00983"/>
    </source>
</evidence>
<feature type="domain" description="Thiamin pyrophosphokinase thiamin-binding" evidence="6">
    <location>
        <begin position="141"/>
        <end position="207"/>
    </location>
</feature>
<accession>A0ABT6GZU4</accession>
<dbReference type="EC" id="2.7.6.2" evidence="5"/>
<dbReference type="InterPro" id="IPR007373">
    <property type="entry name" value="Thiamin_PyroPKinase_B1-bd"/>
</dbReference>
<evidence type="ECO:0000313" key="8">
    <source>
        <dbReference type="Proteomes" id="UP001218246"/>
    </source>
</evidence>
<dbReference type="Proteomes" id="UP001218246">
    <property type="component" value="Unassembled WGS sequence"/>
</dbReference>
<dbReference type="GO" id="GO:0004788">
    <property type="term" value="F:thiamine diphosphokinase activity"/>
    <property type="evidence" value="ECO:0007669"/>
    <property type="project" value="UniProtKB-EC"/>
</dbReference>
<name>A0ABT6GZU4_9BACI</name>
<dbReference type="InterPro" id="IPR007371">
    <property type="entry name" value="TPK_catalytic"/>
</dbReference>